<gene>
    <name evidence="2" type="ORF">GYMLUDRAFT_44518</name>
</gene>
<feature type="transmembrane region" description="Helical" evidence="1">
    <location>
        <begin position="7"/>
        <end position="34"/>
    </location>
</feature>
<evidence type="ECO:0000256" key="1">
    <source>
        <dbReference type="SAM" id="Phobius"/>
    </source>
</evidence>
<accession>A0A0D0CUP9</accession>
<name>A0A0D0CUP9_9AGAR</name>
<evidence type="ECO:0000313" key="2">
    <source>
        <dbReference type="EMBL" id="KIK59558.1"/>
    </source>
</evidence>
<dbReference type="EMBL" id="KN834779">
    <property type="protein sequence ID" value="KIK59558.1"/>
    <property type="molecule type" value="Genomic_DNA"/>
</dbReference>
<keyword evidence="3" id="KW-1185">Reference proteome</keyword>
<reference evidence="2 3" key="1">
    <citation type="submission" date="2014-04" db="EMBL/GenBank/DDBJ databases">
        <title>Evolutionary Origins and Diversification of the Mycorrhizal Mutualists.</title>
        <authorList>
            <consortium name="DOE Joint Genome Institute"/>
            <consortium name="Mycorrhizal Genomics Consortium"/>
            <person name="Kohler A."/>
            <person name="Kuo A."/>
            <person name="Nagy L.G."/>
            <person name="Floudas D."/>
            <person name="Copeland A."/>
            <person name="Barry K.W."/>
            <person name="Cichocki N."/>
            <person name="Veneault-Fourrey C."/>
            <person name="LaButti K."/>
            <person name="Lindquist E.A."/>
            <person name="Lipzen A."/>
            <person name="Lundell T."/>
            <person name="Morin E."/>
            <person name="Murat C."/>
            <person name="Riley R."/>
            <person name="Ohm R."/>
            <person name="Sun H."/>
            <person name="Tunlid A."/>
            <person name="Henrissat B."/>
            <person name="Grigoriev I.V."/>
            <person name="Hibbett D.S."/>
            <person name="Martin F."/>
        </authorList>
    </citation>
    <scope>NUCLEOTIDE SEQUENCE [LARGE SCALE GENOMIC DNA]</scope>
    <source>
        <strain evidence="2 3">FD-317 M1</strain>
    </source>
</reference>
<keyword evidence="1" id="KW-1133">Transmembrane helix</keyword>
<organism evidence="2 3">
    <name type="scientific">Collybiopsis luxurians FD-317 M1</name>
    <dbReference type="NCBI Taxonomy" id="944289"/>
    <lineage>
        <taxon>Eukaryota</taxon>
        <taxon>Fungi</taxon>
        <taxon>Dikarya</taxon>
        <taxon>Basidiomycota</taxon>
        <taxon>Agaricomycotina</taxon>
        <taxon>Agaricomycetes</taxon>
        <taxon>Agaricomycetidae</taxon>
        <taxon>Agaricales</taxon>
        <taxon>Marasmiineae</taxon>
        <taxon>Omphalotaceae</taxon>
        <taxon>Collybiopsis</taxon>
        <taxon>Collybiopsis luxurians</taxon>
    </lineage>
</organism>
<proteinExistence type="predicted"/>
<keyword evidence="1" id="KW-0812">Transmembrane</keyword>
<dbReference type="HOGENOM" id="CLU_2758036_0_0_1"/>
<keyword evidence="1" id="KW-0472">Membrane</keyword>
<sequence>MIARPPLLFYLLSFHPAIVVVILFSFSFFCLVIYTDTYPFPNPGMLCSCLSLYTPPLVPPSDPTRPIPLS</sequence>
<dbReference type="AlphaFoldDB" id="A0A0D0CUP9"/>
<protein>
    <submittedName>
        <fullName evidence="2">Uncharacterized protein</fullName>
    </submittedName>
</protein>
<dbReference type="Proteomes" id="UP000053593">
    <property type="component" value="Unassembled WGS sequence"/>
</dbReference>
<evidence type="ECO:0000313" key="3">
    <source>
        <dbReference type="Proteomes" id="UP000053593"/>
    </source>
</evidence>